<keyword evidence="6" id="KW-1185">Reference proteome</keyword>
<keyword evidence="1" id="KW-0805">Transcription regulation</keyword>
<keyword evidence="2" id="KW-0238">DNA-binding</keyword>
<dbReference type="InterPro" id="IPR036390">
    <property type="entry name" value="WH_DNA-bd_sf"/>
</dbReference>
<proteinExistence type="predicted"/>
<sequence>MVAEKVFAVIAESTRRDILEALAQESKAVGQLVDELGVSQPTVSKHLRVLREAGVVTMRAQGQKRFYGINTEPLALVSSWLDSLGAGTLAPAAVKKTSAPAVKPAEAEEKSALTVVVTPVTEAAQPVRPAVKVRTPEPVATIKTAAPVGSAMPTTVAAHPVKTTPTVVAPAAKAAPSVPVHVAARPGAVVVHSNDSDNGAQSPLSRSVGRAANKAADLLANLPTLPTFKRRKN</sequence>
<dbReference type="PANTHER" id="PTHR33154:SF33">
    <property type="entry name" value="TRANSCRIPTIONAL REPRESSOR SDPR"/>
    <property type="match status" value="1"/>
</dbReference>
<evidence type="ECO:0000256" key="1">
    <source>
        <dbReference type="ARBA" id="ARBA00023015"/>
    </source>
</evidence>
<dbReference type="EMBL" id="QJVC01000004">
    <property type="protein sequence ID" value="PYI39070.1"/>
    <property type="molecule type" value="Genomic_DNA"/>
</dbReference>
<dbReference type="PRINTS" id="PR00778">
    <property type="entry name" value="HTHARSR"/>
</dbReference>
<dbReference type="Proteomes" id="UP000247980">
    <property type="component" value="Unassembled WGS sequence"/>
</dbReference>
<dbReference type="InterPro" id="IPR051081">
    <property type="entry name" value="HTH_MetalResp_TranReg"/>
</dbReference>
<evidence type="ECO:0000313" key="6">
    <source>
        <dbReference type="Proteomes" id="UP000247980"/>
    </source>
</evidence>
<dbReference type="GO" id="GO:0003677">
    <property type="term" value="F:DNA binding"/>
    <property type="evidence" value="ECO:0007669"/>
    <property type="project" value="UniProtKB-KW"/>
</dbReference>
<dbReference type="SMART" id="SM00418">
    <property type="entry name" value="HTH_ARSR"/>
    <property type="match status" value="1"/>
</dbReference>
<dbReference type="InterPro" id="IPR011991">
    <property type="entry name" value="ArsR-like_HTH"/>
</dbReference>
<dbReference type="RefSeq" id="WP_110484633.1">
    <property type="nucleotide sequence ID" value="NZ_QJVC01000004.1"/>
</dbReference>
<dbReference type="GO" id="GO:0003700">
    <property type="term" value="F:DNA-binding transcription factor activity"/>
    <property type="evidence" value="ECO:0007669"/>
    <property type="project" value="InterPro"/>
</dbReference>
<dbReference type="CDD" id="cd00090">
    <property type="entry name" value="HTH_ARSR"/>
    <property type="match status" value="1"/>
</dbReference>
<dbReference type="InterPro" id="IPR001845">
    <property type="entry name" value="HTH_ArsR_DNA-bd_dom"/>
</dbReference>
<evidence type="ECO:0000313" key="5">
    <source>
        <dbReference type="EMBL" id="PYI39070.1"/>
    </source>
</evidence>
<gene>
    <name evidence="5" type="ORF">CVS30_07095</name>
</gene>
<dbReference type="SUPFAM" id="SSF46785">
    <property type="entry name" value="Winged helix' DNA-binding domain"/>
    <property type="match status" value="1"/>
</dbReference>
<dbReference type="Gene3D" id="1.10.10.10">
    <property type="entry name" value="Winged helix-like DNA-binding domain superfamily/Winged helix DNA-binding domain"/>
    <property type="match status" value="1"/>
</dbReference>
<evidence type="ECO:0000256" key="2">
    <source>
        <dbReference type="ARBA" id="ARBA00023125"/>
    </source>
</evidence>
<organism evidence="5 6">
    <name type="scientific">Arthrobacter psychrolactophilus</name>
    <dbReference type="NCBI Taxonomy" id="92442"/>
    <lineage>
        <taxon>Bacteria</taxon>
        <taxon>Bacillati</taxon>
        <taxon>Actinomycetota</taxon>
        <taxon>Actinomycetes</taxon>
        <taxon>Micrococcales</taxon>
        <taxon>Micrococcaceae</taxon>
        <taxon>Arthrobacter</taxon>
    </lineage>
</organism>
<dbReference type="NCBIfam" id="NF033788">
    <property type="entry name" value="HTH_metalloreg"/>
    <property type="match status" value="1"/>
</dbReference>
<comment type="caution">
    <text evidence="5">The sequence shown here is derived from an EMBL/GenBank/DDBJ whole genome shotgun (WGS) entry which is preliminary data.</text>
</comment>
<evidence type="ECO:0000259" key="4">
    <source>
        <dbReference type="PROSITE" id="PS50987"/>
    </source>
</evidence>
<dbReference type="InterPro" id="IPR036388">
    <property type="entry name" value="WH-like_DNA-bd_sf"/>
</dbReference>
<name>A0A2V5J820_9MICC</name>
<dbReference type="OrthoDB" id="3628603at2"/>
<protein>
    <submittedName>
        <fullName evidence="5">Transcriptional regulator</fullName>
    </submittedName>
</protein>
<accession>A0A2V5J820</accession>
<feature type="domain" description="HTH arsR-type" evidence="4">
    <location>
        <begin position="1"/>
        <end position="88"/>
    </location>
</feature>
<dbReference type="PANTHER" id="PTHR33154">
    <property type="entry name" value="TRANSCRIPTIONAL REGULATOR, ARSR FAMILY"/>
    <property type="match status" value="1"/>
</dbReference>
<dbReference type="Pfam" id="PF01022">
    <property type="entry name" value="HTH_5"/>
    <property type="match status" value="1"/>
</dbReference>
<reference evidence="5 6" key="1">
    <citation type="submission" date="2018-05" db="EMBL/GenBank/DDBJ databases">
        <title>Genetic diversity of glacier-inhabiting Cryobacterium bacteria in China and description of Cryobacterium mengkeensis sp. nov. and Arthrobacter glacialis sp. nov.</title>
        <authorList>
            <person name="Liu Q."/>
            <person name="Xin Y.-H."/>
        </authorList>
    </citation>
    <scope>NUCLEOTIDE SEQUENCE [LARGE SCALE GENOMIC DNA]</scope>
    <source>
        <strain evidence="5 6">B7</strain>
    </source>
</reference>
<evidence type="ECO:0000256" key="3">
    <source>
        <dbReference type="ARBA" id="ARBA00023163"/>
    </source>
</evidence>
<dbReference type="AlphaFoldDB" id="A0A2V5J820"/>
<dbReference type="PROSITE" id="PS50987">
    <property type="entry name" value="HTH_ARSR_2"/>
    <property type="match status" value="1"/>
</dbReference>
<keyword evidence="3" id="KW-0804">Transcription</keyword>